<dbReference type="Gene3D" id="1.25.40.390">
    <property type="match status" value="1"/>
</dbReference>
<evidence type="ECO:0008006" key="3">
    <source>
        <dbReference type="Google" id="ProtNLM"/>
    </source>
</evidence>
<dbReference type="InterPro" id="IPR041662">
    <property type="entry name" value="SusD-like_2"/>
</dbReference>
<name>A0AAN4W2I9_9BACT</name>
<dbReference type="RefSeq" id="WP_338238496.1">
    <property type="nucleotide sequence ID" value="NZ_BQKE01000002.1"/>
</dbReference>
<reference evidence="1 2" key="1">
    <citation type="submission" date="2021-12" db="EMBL/GenBank/DDBJ databases">
        <title>Genome sequencing of bacteria with rrn-lacking chromosome and rrn-plasmid.</title>
        <authorList>
            <person name="Anda M."/>
            <person name="Iwasaki W."/>
        </authorList>
    </citation>
    <scope>NUCLEOTIDE SEQUENCE [LARGE SCALE GENOMIC DNA]</scope>
    <source>
        <strain evidence="1 2">NBRC 15940</strain>
    </source>
</reference>
<organism evidence="1 2">
    <name type="scientific">Persicobacter diffluens</name>
    <dbReference type="NCBI Taxonomy" id="981"/>
    <lineage>
        <taxon>Bacteria</taxon>
        <taxon>Pseudomonadati</taxon>
        <taxon>Bacteroidota</taxon>
        <taxon>Cytophagia</taxon>
        <taxon>Cytophagales</taxon>
        <taxon>Persicobacteraceae</taxon>
        <taxon>Persicobacter</taxon>
    </lineage>
</organism>
<dbReference type="Proteomes" id="UP001310022">
    <property type="component" value="Unassembled WGS sequence"/>
</dbReference>
<dbReference type="PROSITE" id="PS51257">
    <property type="entry name" value="PROKAR_LIPOPROTEIN"/>
    <property type="match status" value="1"/>
</dbReference>
<comment type="caution">
    <text evidence="1">The sequence shown here is derived from an EMBL/GenBank/DDBJ whole genome shotgun (WGS) entry which is preliminary data.</text>
</comment>
<dbReference type="Pfam" id="PF12771">
    <property type="entry name" value="SusD-like_2"/>
    <property type="match status" value="1"/>
</dbReference>
<gene>
    <name evidence="1" type="ORF">PEDI_38670</name>
</gene>
<sequence length="578" mass="65328">MKFNNKIKTILVAAGLSLSACTNHFDELNQDPNRPGTIEPGQQFGWSIAKTAGDSYENWRSNLIYASLFTQQLAGTSTSWSGNYYTLNSGYNNSFWERNFGHPVRNIEQLIFDLKKLQAEQAEDGNADRQEDRLAMADVWKVFIYHRLTDLYGPVPFNEAGRAVTEGITSPRYESERDIYLGTDENEGLLEILERAAITLKESDPGRDNFGNADIIFQSNINKWEKFANSMILRLAMRISNQEENTAKEYITRAIERGVMQGNDDTAFITHENGGDPYGITNNGVSQVFLENGGVSGHHFRFSDHYMNVLKDYNAGAIDPRLTYLTRVYQSVTDNEGNTTIHEFDFDAAEPNSYMGLKNGLESDQARDLAKEAGFDDIYMKDIGHMGFPQPNQRFMVTREAPTLFMTYAEVAFLQAEAAVKWGIGGDANSHYKNGVQAAMEMLDLFNQGGTLVPRGDIQAYMDQLPDLGTNDFYSRQYGGSTAEDQQLDEIHTQKWIALLFNGYEAYADWRRTHLPSFVTDNQVNHPQGLTQGRIPGRLRYPEIEQGVNGPNWAQGVQMLSNGRDDFSNDLWWAKKSF</sequence>
<evidence type="ECO:0000313" key="1">
    <source>
        <dbReference type="EMBL" id="GJM63315.1"/>
    </source>
</evidence>
<dbReference type="EMBL" id="BQKE01000002">
    <property type="protein sequence ID" value="GJM63315.1"/>
    <property type="molecule type" value="Genomic_DNA"/>
</dbReference>
<proteinExistence type="predicted"/>
<accession>A0AAN4W2I9</accession>
<keyword evidence="2" id="KW-1185">Reference proteome</keyword>
<protein>
    <recommendedName>
        <fullName evidence="3">SusD/RagB family nutrient-binding outer membrane lipoprotein</fullName>
    </recommendedName>
</protein>
<dbReference type="SUPFAM" id="SSF48452">
    <property type="entry name" value="TPR-like"/>
    <property type="match status" value="1"/>
</dbReference>
<dbReference type="AlphaFoldDB" id="A0AAN4W2I9"/>
<evidence type="ECO:0000313" key="2">
    <source>
        <dbReference type="Proteomes" id="UP001310022"/>
    </source>
</evidence>
<dbReference type="InterPro" id="IPR011990">
    <property type="entry name" value="TPR-like_helical_dom_sf"/>
</dbReference>